<gene>
    <name evidence="12" type="ORF">UK23_38790</name>
</gene>
<proteinExistence type="inferred from homology"/>
<evidence type="ECO:0000256" key="1">
    <source>
        <dbReference type="ARBA" id="ARBA00004651"/>
    </source>
</evidence>
<dbReference type="AlphaFoldDB" id="A0A0F0GFC8"/>
<comment type="similarity">
    <text evidence="10">Belongs to the monovalent cation:proton antiporter 1 (CPA1) transporter (TC 2.A.36) family.</text>
</comment>
<feature type="transmembrane region" description="Helical" evidence="10">
    <location>
        <begin position="209"/>
        <end position="227"/>
    </location>
</feature>
<dbReference type="EMBL" id="JYJG01000372">
    <property type="protein sequence ID" value="KJK42075.1"/>
    <property type="molecule type" value="Genomic_DNA"/>
</dbReference>
<keyword evidence="8 10" id="KW-0472">Membrane</keyword>
<dbReference type="PANTHER" id="PTHR10110:SF86">
    <property type="entry name" value="SODIUM_HYDROGEN EXCHANGER 7"/>
    <property type="match status" value="1"/>
</dbReference>
<dbReference type="Proteomes" id="UP000033393">
    <property type="component" value="Unassembled WGS sequence"/>
</dbReference>
<keyword evidence="10" id="KW-0050">Antiport</keyword>
<accession>A0A0F0GFC8</accession>
<evidence type="ECO:0000256" key="6">
    <source>
        <dbReference type="ARBA" id="ARBA00023053"/>
    </source>
</evidence>
<keyword evidence="13" id="KW-1185">Reference proteome</keyword>
<dbReference type="GO" id="GO:0098719">
    <property type="term" value="P:sodium ion import across plasma membrane"/>
    <property type="evidence" value="ECO:0007669"/>
    <property type="project" value="TreeGrafter"/>
</dbReference>
<evidence type="ECO:0000256" key="2">
    <source>
        <dbReference type="ARBA" id="ARBA00022448"/>
    </source>
</evidence>
<dbReference type="PANTHER" id="PTHR10110">
    <property type="entry name" value="SODIUM/HYDROGEN EXCHANGER"/>
    <property type="match status" value="1"/>
</dbReference>
<keyword evidence="7 10" id="KW-0406">Ion transport</keyword>
<keyword evidence="3 10" id="KW-1003">Cell membrane</keyword>
<feature type="transmembrane region" description="Helical" evidence="10">
    <location>
        <begin position="178"/>
        <end position="202"/>
    </location>
</feature>
<name>A0A0F0GFC8_LENAE</name>
<keyword evidence="9 10" id="KW-0739">Sodium transport</keyword>
<comment type="subcellular location">
    <subcellularLocation>
        <location evidence="1 10">Cell membrane</location>
        <topology evidence="1 10">Multi-pass membrane protein</topology>
    </subcellularLocation>
</comment>
<evidence type="ECO:0000256" key="9">
    <source>
        <dbReference type="ARBA" id="ARBA00023201"/>
    </source>
</evidence>
<dbReference type="STRING" id="68170.GCA_000974445_09253"/>
<feature type="transmembrane region" description="Helical" evidence="10">
    <location>
        <begin position="373"/>
        <end position="391"/>
    </location>
</feature>
<comment type="function">
    <text evidence="10">Na(+)/H(+) antiporter that extrudes sodium in exchange for external protons.</text>
</comment>
<sequence>MVGPELLLLLLGALVVTSIARRLNWSAPLVLVAVGLVVSFIPGVPEFELDPHLILVLVLPPLLYSAALDSSYLNIRANLRPIGLLAVGLVLFTTFAVGVTAKLVFPDLPFAAALVLGAVVAPPDAVAAVAIGRKLGLQRRAMTLLVGESLINDATALTAFKVAVAATVGTAMHPVASVWMFLYITVGGIAVGLIVGVAVRFLRKRLCEGVLESALGLLVPFGAYLLAEEGLHAFDIQFSGVLAVVVAGLYVGHHSPRGKYSTRLQDAAVWRSADALLESFVFALIGLQVSAIIADVDLNTSLLLGAGAVLLATILARFVWMYPATYIPMFLSKRMRERERWPHLGQVTVIAWAGMRGVVTLAAAAAIPQEVPGRSIILFCAFVVTVATLLLQGTTLPWVINKIGFEGDDARKDALAEAQIQHRAAQAAVNRLDQEIADVPEHVADQLRSLAEHRGNAAWERLGRQEEESPAAAYRRLRRVMLSAERDEFIKARDAGEIDDEVLFRVLRELDLEEAALSRE</sequence>
<reference evidence="12 13" key="1">
    <citation type="submission" date="2015-02" db="EMBL/GenBank/DDBJ databases">
        <authorList>
            <person name="Ju K.-S."/>
            <person name="Doroghazi J.R."/>
            <person name="Metcalf W."/>
        </authorList>
    </citation>
    <scope>NUCLEOTIDE SEQUENCE [LARGE SCALE GENOMIC DNA]</scope>
    <source>
        <strain evidence="12 13">NRRL B-16140</strain>
    </source>
</reference>
<feature type="domain" description="Cation/H+ exchanger transmembrane" evidence="11">
    <location>
        <begin position="12"/>
        <end position="401"/>
    </location>
</feature>
<dbReference type="GO" id="GO:0015386">
    <property type="term" value="F:potassium:proton antiporter activity"/>
    <property type="evidence" value="ECO:0007669"/>
    <property type="project" value="TreeGrafter"/>
</dbReference>
<feature type="transmembrane region" description="Helical" evidence="10">
    <location>
        <begin position="233"/>
        <end position="252"/>
    </location>
</feature>
<evidence type="ECO:0000256" key="8">
    <source>
        <dbReference type="ARBA" id="ARBA00023136"/>
    </source>
</evidence>
<organism evidence="12 13">
    <name type="scientific">Lentzea aerocolonigenes</name>
    <name type="common">Lechevalieria aerocolonigenes</name>
    <name type="synonym">Saccharothrix aerocolonigenes</name>
    <dbReference type="NCBI Taxonomy" id="68170"/>
    <lineage>
        <taxon>Bacteria</taxon>
        <taxon>Bacillati</taxon>
        <taxon>Actinomycetota</taxon>
        <taxon>Actinomycetes</taxon>
        <taxon>Pseudonocardiales</taxon>
        <taxon>Pseudonocardiaceae</taxon>
        <taxon>Lentzea</taxon>
    </lineage>
</organism>
<keyword evidence="6 10" id="KW-0915">Sodium</keyword>
<evidence type="ECO:0000256" key="7">
    <source>
        <dbReference type="ARBA" id="ARBA00023065"/>
    </source>
</evidence>
<feature type="transmembrane region" description="Helical" evidence="10">
    <location>
        <begin position="341"/>
        <end position="367"/>
    </location>
</feature>
<dbReference type="GO" id="GO:0015385">
    <property type="term" value="F:sodium:proton antiporter activity"/>
    <property type="evidence" value="ECO:0007669"/>
    <property type="project" value="InterPro"/>
</dbReference>
<feature type="transmembrane region" description="Helical" evidence="10">
    <location>
        <begin position="82"/>
        <end position="104"/>
    </location>
</feature>
<keyword evidence="4 10" id="KW-0812">Transmembrane</keyword>
<comment type="caution">
    <text evidence="12">The sequence shown here is derived from an EMBL/GenBank/DDBJ whole genome shotgun (WGS) entry which is preliminary data.</text>
</comment>
<dbReference type="Gene3D" id="6.10.140.1330">
    <property type="match status" value="1"/>
</dbReference>
<evidence type="ECO:0000259" key="11">
    <source>
        <dbReference type="Pfam" id="PF00999"/>
    </source>
</evidence>
<dbReference type="InterPro" id="IPR018422">
    <property type="entry name" value="Cation/H_exchanger_CPA1"/>
</dbReference>
<dbReference type="RefSeq" id="WP_045316779.1">
    <property type="nucleotide sequence ID" value="NZ_JYJG01000372.1"/>
</dbReference>
<evidence type="ECO:0000256" key="10">
    <source>
        <dbReference type="RuleBase" id="RU366002"/>
    </source>
</evidence>
<feature type="transmembrane region" description="Helical" evidence="10">
    <location>
        <begin position="110"/>
        <end position="130"/>
    </location>
</feature>
<evidence type="ECO:0000256" key="4">
    <source>
        <dbReference type="ARBA" id="ARBA00022692"/>
    </source>
</evidence>
<dbReference type="Pfam" id="PF00999">
    <property type="entry name" value="Na_H_Exchanger"/>
    <property type="match status" value="1"/>
</dbReference>
<dbReference type="eggNOG" id="COG0025">
    <property type="taxonomic scope" value="Bacteria"/>
</dbReference>
<evidence type="ECO:0000256" key="3">
    <source>
        <dbReference type="ARBA" id="ARBA00022475"/>
    </source>
</evidence>
<evidence type="ECO:0000313" key="12">
    <source>
        <dbReference type="EMBL" id="KJK42075.1"/>
    </source>
</evidence>
<keyword evidence="5 10" id="KW-1133">Transmembrane helix</keyword>
<dbReference type="NCBIfam" id="TIGR00831">
    <property type="entry name" value="a_cpa1"/>
    <property type="match status" value="1"/>
</dbReference>
<keyword evidence="2 10" id="KW-0813">Transport</keyword>
<feature type="transmembrane region" description="Helical" evidence="10">
    <location>
        <begin position="53"/>
        <end position="75"/>
    </location>
</feature>
<feature type="transmembrane region" description="Helical" evidence="10">
    <location>
        <begin position="300"/>
        <end position="320"/>
    </location>
</feature>
<evidence type="ECO:0000256" key="5">
    <source>
        <dbReference type="ARBA" id="ARBA00022989"/>
    </source>
</evidence>
<feature type="transmembrane region" description="Helical" evidence="10">
    <location>
        <begin position="273"/>
        <end position="294"/>
    </location>
</feature>
<dbReference type="InterPro" id="IPR004705">
    <property type="entry name" value="Cation/H_exchanger_CPA1_bac"/>
</dbReference>
<dbReference type="OrthoDB" id="57886at2"/>
<dbReference type="PATRIC" id="fig|68170.10.peg.459"/>
<feature type="transmembrane region" description="Helical" evidence="10">
    <location>
        <begin position="150"/>
        <end position="172"/>
    </location>
</feature>
<dbReference type="GO" id="GO:0005886">
    <property type="term" value="C:plasma membrane"/>
    <property type="evidence" value="ECO:0007669"/>
    <property type="project" value="UniProtKB-SubCell"/>
</dbReference>
<evidence type="ECO:0000313" key="13">
    <source>
        <dbReference type="Proteomes" id="UP000033393"/>
    </source>
</evidence>
<dbReference type="GO" id="GO:0051453">
    <property type="term" value="P:regulation of intracellular pH"/>
    <property type="evidence" value="ECO:0007669"/>
    <property type="project" value="TreeGrafter"/>
</dbReference>
<protein>
    <submittedName>
        <fullName evidence="12">Sodium:proton exchanger</fullName>
    </submittedName>
</protein>
<dbReference type="InterPro" id="IPR006153">
    <property type="entry name" value="Cation/H_exchanger_TM"/>
</dbReference>